<dbReference type="GO" id="GO:0009306">
    <property type="term" value="P:protein secretion"/>
    <property type="evidence" value="ECO:0007669"/>
    <property type="project" value="InterPro"/>
</dbReference>
<dbReference type="PANTHER" id="PTHR36985:SF1">
    <property type="entry name" value="TRANSLOCATION AND ASSEMBLY MODULE SUBUNIT TAMB"/>
    <property type="match status" value="1"/>
</dbReference>
<keyword evidence="2" id="KW-0812">Transmembrane</keyword>
<name>A0AA41YBL0_9BACT</name>
<comment type="subcellular location">
    <subcellularLocation>
        <location evidence="1">Membrane</location>
        <topology evidence="1">Single-pass membrane protein</topology>
    </subcellularLocation>
</comment>
<organism evidence="6 7">
    <name type="scientific">Gaoshiqia sediminis</name>
    <dbReference type="NCBI Taxonomy" id="2986998"/>
    <lineage>
        <taxon>Bacteria</taxon>
        <taxon>Pseudomonadati</taxon>
        <taxon>Bacteroidota</taxon>
        <taxon>Bacteroidia</taxon>
        <taxon>Marinilabiliales</taxon>
        <taxon>Prolixibacteraceae</taxon>
        <taxon>Gaoshiqia</taxon>
    </lineage>
</organism>
<proteinExistence type="predicted"/>
<keyword evidence="4" id="KW-0472">Membrane</keyword>
<reference evidence="6" key="1">
    <citation type="submission" date="2022-10" db="EMBL/GenBank/DDBJ databases">
        <title>Gaoshiqiia sediminis gen. nov., sp. nov., isolated from coastal sediment.</title>
        <authorList>
            <person name="Yu W.X."/>
            <person name="Mu D.S."/>
            <person name="Du J.Z."/>
            <person name="Liang Y.Q."/>
        </authorList>
    </citation>
    <scope>NUCLEOTIDE SEQUENCE</scope>
    <source>
        <strain evidence="6">A06</strain>
    </source>
</reference>
<feature type="domain" description="Translocation and assembly module TamB C-terminal" evidence="5">
    <location>
        <begin position="1000"/>
        <end position="1439"/>
    </location>
</feature>
<evidence type="ECO:0000313" key="7">
    <source>
        <dbReference type="Proteomes" id="UP001163821"/>
    </source>
</evidence>
<evidence type="ECO:0000259" key="5">
    <source>
        <dbReference type="Pfam" id="PF04357"/>
    </source>
</evidence>
<dbReference type="PANTHER" id="PTHR36985">
    <property type="entry name" value="TRANSLOCATION AND ASSEMBLY MODULE SUBUNIT TAMB"/>
    <property type="match status" value="1"/>
</dbReference>
<protein>
    <submittedName>
        <fullName evidence="6">Translocation/assembly module TamB</fullName>
    </submittedName>
</protein>
<keyword evidence="3" id="KW-1133">Transmembrane helix</keyword>
<evidence type="ECO:0000256" key="1">
    <source>
        <dbReference type="ARBA" id="ARBA00004167"/>
    </source>
</evidence>
<sequence>MTGILLAFLLTAYLAFQTSAIQTIVVRQIAKHYSEKLGTRLSVKSVDIAFFNKVILNEVLIEDQQADTLFFIGNLVASIDHFRIKQIEVNLSSLALLDTKIYVSLDENHLPNYTFLMDALRNPERKAELPGWNISCRNFIFNDTRLGYSYYQKEGTHLIDLHNINLDVTDIVLHPDSVSFRINQLSFDDHKSFILNELSTNFVSYKHIIKLNDLKFSTPRSQIANANFIIDQTGLETGTDFSLSQIDLNIRESMIDFRDVGQLVPALNGMDLQMNLSGHIYGTIADLKAKELSVGFGDHTQLTCDFYINGLPNLDEAYLYFDLKNLSTDFRDIAKVRLPDSSAKKYPEIPSMLYDAGIIHYKGNFTGFLSDFVAYGTLRSNFGRMETDLSFIPSANNSLEIKGHLKTVNFRLGKFSQINNLGDITFNGQINGNYQRNRKILTADIDGVVDSVFFRGYRYKNIVLDGQIQEQKFEGDLSIDDQNLKGRFAGKVDLNPQIPVFDFELLLDRANLAALNIDKIHRESDLAVDLKANFSGNGIDNLNGNIWFEEGLYSNENNFLTLNSLTINTYVDSVKNLELRSDYLDANIRGTYSFGTIGQGLKNLLYRYLPASGVMQSSTPGLNKFNLELNIKDAEPITQTFLPNLYLSPAQVFGYFDEAKNKLDIYSEIPQIEYNNLIFRGYSLSIHSSDKLELKSRLEELQVSDGQKLYNLAVLADAQQNNMGAKLIWNNYDEKTYSGELETNIQFSKPLKGVPHVEMNILPTRIYIADSLWNIHPSTISIDSTTIGVNNFRISNQNQEFRFNGNISKDKTARLNMTVNNFNLNNLNLITGQDANLQGLLSGTASVFDVYEKALFLSDLKIDGLRYSGQQVGNVSVLSKWDRPSESVQSELIVNNNNRQTVYGYGSYSPTRDSLDFTLNVENVSLTLLQPVLENTFDNVHGDATGEVKIYGKPEKIFMRGDVYAHNAGLSLGYLQVSYYFSDTVQFRGDSIIFDQITVHDFDGNQGLFDGSIRHDNFSNMDYDMLLRTQKILAINTTVRDNERFYGKAYGNGNLRISGHGRQLYLDGAVRTMNGTSINISLDYEEEAQVYDFLQFLSPKETATTTLDRKLPQQESQVFMNFDIDVTPDARFQLIYNSQIGDMIRAQGSGNLKLEIDPDFNIALYGEYLVDRGDYLFTLQNVINKKFEIEQGGTINWNGDPYNANINLNAIYRLKASLSELNPDKESDQNNPNTPNAQYYQRIPVQCKISLTDNLNNPTIGFGIDFPTIENRIKEEVRQFFSTEEDMNKQILSLLVLGRFYTPEYLRGSYEASNPNVVGSTASELFSNQLSNWLSQISNDFDIGVNYRPGDQISDDEIELALSTQIFNDRVTLNGNIGNNGTQATTANNNNIVGDFDLNVKITNNGKLQFKAYNHSNNNIIYETSPYTQGIGLSYRENYDNFDELWNKFLQLFKRKAQNK</sequence>
<evidence type="ECO:0000256" key="3">
    <source>
        <dbReference type="ARBA" id="ARBA00022989"/>
    </source>
</evidence>
<gene>
    <name evidence="6" type="ORF">N2K84_03275</name>
</gene>
<keyword evidence="7" id="KW-1185">Reference proteome</keyword>
<dbReference type="Proteomes" id="UP001163821">
    <property type="component" value="Unassembled WGS sequence"/>
</dbReference>
<dbReference type="EMBL" id="JAPAAF010000003">
    <property type="protein sequence ID" value="MCW0481737.1"/>
    <property type="molecule type" value="Genomic_DNA"/>
</dbReference>
<dbReference type="InterPro" id="IPR007452">
    <property type="entry name" value="TamB_C"/>
</dbReference>
<accession>A0AA41YBL0</accession>
<evidence type="ECO:0000256" key="4">
    <source>
        <dbReference type="ARBA" id="ARBA00023136"/>
    </source>
</evidence>
<dbReference type="Pfam" id="PF04357">
    <property type="entry name" value="TamB"/>
    <property type="match status" value="1"/>
</dbReference>
<comment type="caution">
    <text evidence="6">The sequence shown here is derived from an EMBL/GenBank/DDBJ whole genome shotgun (WGS) entry which is preliminary data.</text>
</comment>
<dbReference type="RefSeq" id="WP_282590347.1">
    <property type="nucleotide sequence ID" value="NZ_JAPAAF010000003.1"/>
</dbReference>
<dbReference type="GO" id="GO:0005886">
    <property type="term" value="C:plasma membrane"/>
    <property type="evidence" value="ECO:0007669"/>
    <property type="project" value="InterPro"/>
</dbReference>
<evidence type="ECO:0000313" key="6">
    <source>
        <dbReference type="EMBL" id="MCW0481737.1"/>
    </source>
</evidence>
<evidence type="ECO:0000256" key="2">
    <source>
        <dbReference type="ARBA" id="ARBA00022692"/>
    </source>
</evidence>